<dbReference type="GO" id="GO:0004540">
    <property type="term" value="F:RNA nuclease activity"/>
    <property type="evidence" value="ECO:0007669"/>
    <property type="project" value="InterPro"/>
</dbReference>
<dbReference type="InterPro" id="IPR003604">
    <property type="entry name" value="Matrin/U1-like-C_Znf_C2H2"/>
</dbReference>
<feature type="compositionally biased region" description="Low complexity" evidence="1">
    <location>
        <begin position="259"/>
        <end position="272"/>
    </location>
</feature>
<keyword evidence="4" id="KW-1185">Reference proteome</keyword>
<proteinExistence type="predicted"/>
<feature type="domain" description="C2H2-type" evidence="2">
    <location>
        <begin position="364"/>
        <end position="386"/>
    </location>
</feature>
<dbReference type="AlphaFoldDB" id="A0A8T1XV83"/>
<name>A0A8T1XV83_9BRAS</name>
<feature type="region of interest" description="Disordered" evidence="1">
    <location>
        <begin position="647"/>
        <end position="670"/>
    </location>
</feature>
<dbReference type="GO" id="GO:0008270">
    <property type="term" value="F:zinc ion binding"/>
    <property type="evidence" value="ECO:0007669"/>
    <property type="project" value="InterPro"/>
</dbReference>
<sequence length="1079" mass="120025">MTTAEADYVKAKTSVWWDIENCEVPRGWDAHVIAQNVSSALLKMNYCGPVSISAYGDTNLIPLHHQQALSSTGVALNHIPAGVKDASDKKILVDMLLWAIDNPAPANFLLISGDRDFSNALHQLRMRRYNILLAQPPRASVPLVAAAKDVWLWTTLASGGPPLTSCESSLLFKNGRIHVSNKEVLKHPVSEQAQPSQPPGSTSKAGDTKDHKTRGLPQETIKNMPQNGRGATGESSRLVNNGHCHVPNYEVSKYPVSEPAKSSKPTDSTSDSGDAKDQKTRENHSPRGSPQETRKNMLQSGRGATGATTCRLCNVVCDSVEMFTAHLSDKRHISQAAFVGSCKAPASVSAKPIQEAVLVEPLLCKVCQISFTNNDTYKNHTYGKRHRNNLELQSGKSKNILVGPAEPSKEVLEKHKKNKKVMIEGRAKTNADFACRMCNVVCQSQIVFDSHLRGQKHANMLSQSEALFDSNKLQEKCVGEKDQPGETFAEPQLQSQKAHEKTKCFEKHVSMANESEVLVDSKKLEQAVEEKDQPSEITAQPKVIAKHVCRLCNVVCHSPIVFDSHLRGQKHAAKLNESKALIDSKKLQEKGVGEKDQPRETVVEPQFQPQNAQENNYCYGKHVVMVNQSELDQELIYARKLEEKDVREKAQPKETIAEPQSQSQNTQEHTKFFEKQKKELRKICGTSESSVKELFPSTKDRETVNKQIPNGEFLFGDIISDFEVARGAREFSGGIVKPVKLSKGATVHSLEVKNKKKEVTVCQAIPAAFKLCHLCVVICDSQGLSTVVCDSKAHWPNQKHTTAAFVAGDGAQSSVSTKPMKEPEGLQPVWCQVCQISCNSKVVYASHTYGKKHRQNMELQSAKHENMSKGPAKLSKDYGEKTKKVPCKNQTTFDSQLKSQNHSAMIKEPAEEALVNSRRTPQEFNQEKPREALEQFIADSRTTREETDQEKEITEEHTLVKMDDVGFRGALEDKVELKERQAVSENLVHRVFTEQNRESRIPNEPRGCLDVIPGRVELPPNVNVAKNLEDEPKHKPEPKAQEPENKSAGHKDHPGEAAIREEIKGQADNFWTRLWGKKV</sequence>
<dbReference type="CDD" id="cd10910">
    <property type="entry name" value="PIN_limkain_b1_N_like"/>
    <property type="match status" value="1"/>
</dbReference>
<feature type="region of interest" description="Disordered" evidence="1">
    <location>
        <begin position="861"/>
        <end position="883"/>
    </location>
</feature>
<dbReference type="SMART" id="SM00355">
    <property type="entry name" value="ZnF_C2H2"/>
    <property type="match status" value="5"/>
</dbReference>
<protein>
    <submittedName>
        <fullName evidence="3">Zinc finger C2H2 superfamily</fullName>
    </submittedName>
</protein>
<dbReference type="PANTHER" id="PTHR14379:SF3">
    <property type="entry name" value="MEIOSIS REGULATOR AND MRNA STABILITY FACTOR 1"/>
    <property type="match status" value="1"/>
</dbReference>
<dbReference type="InterPro" id="IPR013087">
    <property type="entry name" value="Znf_C2H2_type"/>
</dbReference>
<dbReference type="InterPro" id="IPR021139">
    <property type="entry name" value="NYN"/>
</dbReference>
<reference evidence="3 4" key="1">
    <citation type="submission" date="2020-12" db="EMBL/GenBank/DDBJ databases">
        <title>Concerted genomic and epigenomic changes stabilize Arabidopsis allopolyploids.</title>
        <authorList>
            <person name="Chen Z."/>
        </authorList>
    </citation>
    <scope>NUCLEOTIDE SEQUENCE [LARGE SCALE GENOMIC DNA]</scope>
    <source>
        <strain evidence="3">Allo738</strain>
        <tissue evidence="3">Leaf</tissue>
    </source>
</reference>
<dbReference type="GO" id="GO:0005777">
    <property type="term" value="C:peroxisome"/>
    <property type="evidence" value="ECO:0007669"/>
    <property type="project" value="InterPro"/>
</dbReference>
<feature type="region of interest" description="Disordered" evidence="1">
    <location>
        <begin position="1025"/>
        <end position="1064"/>
    </location>
</feature>
<dbReference type="Pfam" id="PF12874">
    <property type="entry name" value="zf-met"/>
    <property type="match status" value="4"/>
</dbReference>
<dbReference type="Proteomes" id="UP000694240">
    <property type="component" value="Chromosome 13"/>
</dbReference>
<dbReference type="GO" id="GO:0010468">
    <property type="term" value="P:regulation of gene expression"/>
    <property type="evidence" value="ECO:0007669"/>
    <property type="project" value="InterPro"/>
</dbReference>
<dbReference type="InterPro" id="IPR024768">
    <property type="entry name" value="Marf1"/>
</dbReference>
<gene>
    <name evidence="3" type="ORF">ISN45_Aa08g025170</name>
</gene>
<accession>A0A8T1XV83</accession>
<dbReference type="EMBL" id="JAEFBK010000013">
    <property type="protein sequence ID" value="KAG7535031.1"/>
    <property type="molecule type" value="Genomic_DNA"/>
</dbReference>
<feature type="region of interest" description="Disordered" evidence="1">
    <location>
        <begin position="586"/>
        <end position="609"/>
    </location>
</feature>
<dbReference type="GO" id="GO:0003676">
    <property type="term" value="F:nucleic acid binding"/>
    <property type="evidence" value="ECO:0007669"/>
    <property type="project" value="InterPro"/>
</dbReference>
<feature type="compositionally biased region" description="Basic and acidic residues" evidence="1">
    <location>
        <begin position="874"/>
        <end position="883"/>
    </location>
</feature>
<dbReference type="Pfam" id="PF01936">
    <property type="entry name" value="NYN"/>
    <property type="match status" value="1"/>
</dbReference>
<feature type="region of interest" description="Disordered" evidence="1">
    <location>
        <begin position="188"/>
        <end position="304"/>
    </location>
</feature>
<evidence type="ECO:0000256" key="1">
    <source>
        <dbReference type="SAM" id="MobiDB-lite"/>
    </source>
</evidence>
<dbReference type="PANTHER" id="PTHR14379">
    <property type="entry name" value="LIMKAIN B LKAP"/>
    <property type="match status" value="1"/>
</dbReference>
<feature type="compositionally biased region" description="Polar residues" evidence="1">
    <location>
        <begin position="191"/>
        <end position="205"/>
    </location>
</feature>
<feature type="compositionally biased region" description="Basic and acidic residues" evidence="1">
    <location>
        <begin position="647"/>
        <end position="656"/>
    </location>
</feature>
<feature type="compositionally biased region" description="Polar residues" evidence="1">
    <location>
        <begin position="286"/>
        <end position="299"/>
    </location>
</feature>
<feature type="compositionally biased region" description="Basic and acidic residues" evidence="1">
    <location>
        <begin position="1027"/>
        <end position="1064"/>
    </location>
</feature>
<evidence type="ECO:0000313" key="4">
    <source>
        <dbReference type="Proteomes" id="UP000694240"/>
    </source>
</evidence>
<comment type="caution">
    <text evidence="3">The sequence shown here is derived from an EMBL/GenBank/DDBJ whole genome shotgun (WGS) entry which is preliminary data.</text>
</comment>
<dbReference type="FunFam" id="3.30.160.60:FF:002363">
    <property type="entry name" value="Putative endonuclease or glycosyl hydrolase with C2H2-type zinc finger domain-containing protein"/>
    <property type="match status" value="1"/>
</dbReference>
<evidence type="ECO:0000313" key="3">
    <source>
        <dbReference type="EMBL" id="KAG7535031.1"/>
    </source>
</evidence>
<evidence type="ECO:0000259" key="2">
    <source>
        <dbReference type="PROSITE" id="PS00028"/>
    </source>
</evidence>
<organism evidence="3 4">
    <name type="scientific">Arabidopsis thaliana x Arabidopsis arenosa</name>
    <dbReference type="NCBI Taxonomy" id="1240361"/>
    <lineage>
        <taxon>Eukaryota</taxon>
        <taxon>Viridiplantae</taxon>
        <taxon>Streptophyta</taxon>
        <taxon>Embryophyta</taxon>
        <taxon>Tracheophyta</taxon>
        <taxon>Spermatophyta</taxon>
        <taxon>Magnoliopsida</taxon>
        <taxon>eudicotyledons</taxon>
        <taxon>Gunneridae</taxon>
        <taxon>Pentapetalae</taxon>
        <taxon>rosids</taxon>
        <taxon>malvids</taxon>
        <taxon>Brassicales</taxon>
        <taxon>Brassicaceae</taxon>
        <taxon>Camelineae</taxon>
        <taxon>Arabidopsis</taxon>
    </lineage>
</organism>
<dbReference type="SMART" id="SM00451">
    <property type="entry name" value="ZnF_U1"/>
    <property type="match status" value="5"/>
</dbReference>
<feature type="compositionally biased region" description="Basic and acidic residues" evidence="1">
    <location>
        <begin position="586"/>
        <end position="602"/>
    </location>
</feature>
<feature type="compositionally biased region" description="Polar residues" evidence="1">
    <location>
        <begin position="658"/>
        <end position="667"/>
    </location>
</feature>
<dbReference type="PROSITE" id="PS00028">
    <property type="entry name" value="ZINC_FINGER_C2H2_1"/>
    <property type="match status" value="1"/>
</dbReference>
<feature type="compositionally biased region" description="Basic and acidic residues" evidence="1">
    <location>
        <begin position="273"/>
        <end position="285"/>
    </location>
</feature>